<proteinExistence type="predicted"/>
<accession>A0A317XKK1</accession>
<organism evidence="2 3">
    <name type="scientific">Testicularia cyperi</name>
    <dbReference type="NCBI Taxonomy" id="1882483"/>
    <lineage>
        <taxon>Eukaryota</taxon>
        <taxon>Fungi</taxon>
        <taxon>Dikarya</taxon>
        <taxon>Basidiomycota</taxon>
        <taxon>Ustilaginomycotina</taxon>
        <taxon>Ustilaginomycetes</taxon>
        <taxon>Ustilaginales</taxon>
        <taxon>Anthracoideaceae</taxon>
        <taxon>Testicularia</taxon>
    </lineage>
</organism>
<feature type="chain" id="PRO_5016415118" description="Secreted protein" evidence="1">
    <location>
        <begin position="28"/>
        <end position="107"/>
    </location>
</feature>
<reference evidence="2 3" key="1">
    <citation type="journal article" date="2018" name="Mol. Biol. Evol.">
        <title>Broad Genomic Sampling Reveals a Smut Pathogenic Ancestry of the Fungal Clade Ustilaginomycotina.</title>
        <authorList>
            <person name="Kijpornyongpan T."/>
            <person name="Mondo S.J."/>
            <person name="Barry K."/>
            <person name="Sandor L."/>
            <person name="Lee J."/>
            <person name="Lipzen A."/>
            <person name="Pangilinan J."/>
            <person name="LaButti K."/>
            <person name="Hainaut M."/>
            <person name="Henrissat B."/>
            <person name="Grigoriev I.V."/>
            <person name="Spatafora J.W."/>
            <person name="Aime M.C."/>
        </authorList>
    </citation>
    <scope>NUCLEOTIDE SEQUENCE [LARGE SCALE GENOMIC DNA]</scope>
    <source>
        <strain evidence="2 3">MCA 3645</strain>
    </source>
</reference>
<gene>
    <name evidence="2" type="ORF">BCV70DRAFT_207964</name>
</gene>
<sequence>MVFKTSAIRAPALLAVTLLTLMPLISATITYTLTGAGSQHTCEFSDDSDGTQQAGLFQTWMSRFPALWSPVDGTNDRSWAVLPTADKDAASSNFLINCEGTFNGNPA</sequence>
<evidence type="ECO:0000313" key="3">
    <source>
        <dbReference type="Proteomes" id="UP000246740"/>
    </source>
</evidence>
<keyword evidence="3" id="KW-1185">Reference proteome</keyword>
<dbReference type="EMBL" id="KZ819199">
    <property type="protein sequence ID" value="PWY98332.1"/>
    <property type="molecule type" value="Genomic_DNA"/>
</dbReference>
<dbReference type="AlphaFoldDB" id="A0A317XKK1"/>
<evidence type="ECO:0000313" key="2">
    <source>
        <dbReference type="EMBL" id="PWY98332.1"/>
    </source>
</evidence>
<dbReference type="InParanoid" id="A0A317XKK1"/>
<evidence type="ECO:0000256" key="1">
    <source>
        <dbReference type="SAM" id="SignalP"/>
    </source>
</evidence>
<name>A0A317XKK1_9BASI</name>
<keyword evidence="1" id="KW-0732">Signal</keyword>
<feature type="signal peptide" evidence="1">
    <location>
        <begin position="1"/>
        <end position="27"/>
    </location>
</feature>
<dbReference type="Proteomes" id="UP000246740">
    <property type="component" value="Unassembled WGS sequence"/>
</dbReference>
<protein>
    <recommendedName>
        <fullName evidence="4">Secreted protein</fullName>
    </recommendedName>
</protein>
<evidence type="ECO:0008006" key="4">
    <source>
        <dbReference type="Google" id="ProtNLM"/>
    </source>
</evidence>